<reference evidence="2 3" key="1">
    <citation type="submission" date="2023-07" db="EMBL/GenBank/DDBJ databases">
        <title>Closed genome sequence of Methanimicrococcus sp. Es2.</title>
        <authorList>
            <person name="Protasov E."/>
            <person name="Platt K."/>
            <person name="Reeh H."/>
            <person name="Poehlein A."/>
            <person name="Daniel R."/>
            <person name="Brune A."/>
        </authorList>
    </citation>
    <scope>NUCLEOTIDE SEQUENCE [LARGE SCALE GENOMIC DNA]</scope>
    <source>
        <strain evidence="2 3">Es2</strain>
    </source>
</reference>
<evidence type="ECO:0000313" key="2">
    <source>
        <dbReference type="EMBL" id="WNY29026.1"/>
    </source>
</evidence>
<keyword evidence="1" id="KW-0812">Transmembrane</keyword>
<evidence type="ECO:0000256" key="1">
    <source>
        <dbReference type="SAM" id="Phobius"/>
    </source>
</evidence>
<feature type="transmembrane region" description="Helical" evidence="1">
    <location>
        <begin position="116"/>
        <end position="137"/>
    </location>
</feature>
<name>A0AA96VIM3_9EURY</name>
<gene>
    <name evidence="2" type="ORF">MmiEs2_12400</name>
</gene>
<accession>A0AA96VIM3</accession>
<dbReference type="Proteomes" id="UP001302662">
    <property type="component" value="Chromosome"/>
</dbReference>
<keyword evidence="1" id="KW-1133">Transmembrane helix</keyword>
<feature type="transmembrane region" description="Helical" evidence="1">
    <location>
        <begin position="15"/>
        <end position="48"/>
    </location>
</feature>
<dbReference type="EMBL" id="CP131062">
    <property type="protein sequence ID" value="WNY29026.1"/>
    <property type="molecule type" value="Genomic_DNA"/>
</dbReference>
<organism evidence="2 3">
    <name type="scientific">Methanimicrococcus stummii</name>
    <dbReference type="NCBI Taxonomy" id="3028294"/>
    <lineage>
        <taxon>Archaea</taxon>
        <taxon>Methanobacteriati</taxon>
        <taxon>Methanobacteriota</taxon>
        <taxon>Stenosarchaea group</taxon>
        <taxon>Methanomicrobia</taxon>
        <taxon>Methanosarcinales</taxon>
        <taxon>Methanosarcinaceae</taxon>
        <taxon>Methanimicrococcus</taxon>
    </lineage>
</organism>
<dbReference type="KEGG" id="mees:MmiEs2_12400"/>
<proteinExistence type="predicted"/>
<evidence type="ECO:0000313" key="3">
    <source>
        <dbReference type="Proteomes" id="UP001302662"/>
    </source>
</evidence>
<keyword evidence="3" id="KW-1185">Reference proteome</keyword>
<feature type="transmembrane region" description="Helical" evidence="1">
    <location>
        <begin position="55"/>
        <end position="75"/>
    </location>
</feature>
<feature type="transmembrane region" description="Helical" evidence="1">
    <location>
        <begin position="81"/>
        <end position="104"/>
    </location>
</feature>
<dbReference type="AlphaFoldDB" id="A0AA96VIM3"/>
<protein>
    <submittedName>
        <fullName evidence="2">Uncharacterized protein</fullName>
    </submittedName>
</protein>
<sequence length="138" mass="15534">MAGLFNQSENRNNLIFAGLLLLLILCFLILPYLFFFVLFFGSLGYAVYSQNRLKSVLLTICMLLLFYSYIVVLGTSERSEIWMFAENLISVSPFVIPFCLAVFFAADGNSDGRKKVFNYLFTAGMIAFIGIVFLSGIN</sequence>
<keyword evidence="1" id="KW-0472">Membrane</keyword>